<dbReference type="HOGENOM" id="CLU_1970278_0_0_1"/>
<evidence type="ECO:0000313" key="3">
    <source>
        <dbReference type="Proteomes" id="UP000001056"/>
    </source>
</evidence>
<name>Q2HAA1_CHAGB</name>
<proteinExistence type="predicted"/>
<feature type="region of interest" description="Disordered" evidence="1">
    <location>
        <begin position="104"/>
        <end position="127"/>
    </location>
</feature>
<keyword evidence="3" id="KW-1185">Reference proteome</keyword>
<evidence type="ECO:0000313" key="2">
    <source>
        <dbReference type="EMBL" id="EAQ90918.1"/>
    </source>
</evidence>
<dbReference type="GeneID" id="4389375"/>
<dbReference type="RefSeq" id="XP_001229369.1">
    <property type="nucleotide sequence ID" value="XM_001229368.1"/>
</dbReference>
<sequence length="127" mass="13651">MPLFFYCPCSSARRARPRSLWGTIISVGGIDAGGLTREEQLQLLQLLVVSPLLDNAVERAVIEGNSVPATRQHADSQTYHNNNNNPNNLAIFTLLLSSPPAFSSGTPATNASQNMAPRMSAGTSNHF</sequence>
<dbReference type="AlphaFoldDB" id="Q2HAA1"/>
<accession>Q2HAA1</accession>
<gene>
    <name evidence="2" type="ORF">CHGG_02853</name>
</gene>
<reference evidence="3" key="1">
    <citation type="journal article" date="2015" name="Genome Announc.">
        <title>Draft genome sequence of the cellulolytic fungus Chaetomium globosum.</title>
        <authorList>
            <person name="Cuomo C.A."/>
            <person name="Untereiner W.A."/>
            <person name="Ma L.-J."/>
            <person name="Grabherr M."/>
            <person name="Birren B.W."/>
        </authorList>
    </citation>
    <scope>NUCLEOTIDE SEQUENCE [LARGE SCALE GENOMIC DNA]</scope>
    <source>
        <strain evidence="3">ATCC 6205 / CBS 148.51 / DSM 1962 / NBRC 6347 / NRRL 1970</strain>
    </source>
</reference>
<dbReference type="EMBL" id="CH408030">
    <property type="protein sequence ID" value="EAQ90918.1"/>
    <property type="molecule type" value="Genomic_DNA"/>
</dbReference>
<evidence type="ECO:0000256" key="1">
    <source>
        <dbReference type="SAM" id="MobiDB-lite"/>
    </source>
</evidence>
<dbReference type="Proteomes" id="UP000001056">
    <property type="component" value="Unassembled WGS sequence"/>
</dbReference>
<dbReference type="VEuPathDB" id="FungiDB:CHGG_02853"/>
<protein>
    <submittedName>
        <fullName evidence="2">Uncharacterized protein</fullName>
    </submittedName>
</protein>
<organism evidence="2 3">
    <name type="scientific">Chaetomium globosum (strain ATCC 6205 / CBS 148.51 / DSM 1962 / NBRC 6347 / NRRL 1970)</name>
    <name type="common">Soil fungus</name>
    <dbReference type="NCBI Taxonomy" id="306901"/>
    <lineage>
        <taxon>Eukaryota</taxon>
        <taxon>Fungi</taxon>
        <taxon>Dikarya</taxon>
        <taxon>Ascomycota</taxon>
        <taxon>Pezizomycotina</taxon>
        <taxon>Sordariomycetes</taxon>
        <taxon>Sordariomycetidae</taxon>
        <taxon>Sordariales</taxon>
        <taxon>Chaetomiaceae</taxon>
        <taxon>Chaetomium</taxon>
    </lineage>
</organism>
<dbReference type="InParanoid" id="Q2HAA1"/>